<gene>
    <name evidence="2" type="ORF">D6D21_07066</name>
</gene>
<feature type="region of interest" description="Disordered" evidence="1">
    <location>
        <begin position="215"/>
        <end position="234"/>
    </location>
</feature>
<evidence type="ECO:0000313" key="3">
    <source>
        <dbReference type="Proteomes" id="UP000309076"/>
    </source>
</evidence>
<dbReference type="AlphaFoldDB" id="A0AB74ISE9"/>
<feature type="region of interest" description="Disordered" evidence="1">
    <location>
        <begin position="90"/>
        <end position="175"/>
    </location>
</feature>
<sequence length="358" mass="40764">MLVLLSNDERFLMAEKEARMLLKYPELPQYFRLRSLILLSHSVENWYDGKDTWYSLRRMWLAKTAGSNENIMMDRLRRFLHELDEDILEDRPEDRYNPEGLTEYESVPDEDEDGISDELENGDSSDERVDMSDQEEQGADISDQEKGTEDEEQILEDTKSQQSDDSEFDDSVTNLLFDLENESSKLFTSSTIDEGDSISPHFEPQTFLEAHKKVAGDDDSVASAETNKQNEPDSTLHLQTIVTNKSSPATLKIDGNTIEEENAQPDNSTKEEEAELRNTLDEDKIHDIQPTCLNGQEEAAIFGDTPLKKRKTADQSSTQVNEIHGMLPSQDNSYIEPSKQDTATNLDVPAPNKRMKND</sequence>
<evidence type="ECO:0000256" key="1">
    <source>
        <dbReference type="SAM" id="MobiDB-lite"/>
    </source>
</evidence>
<dbReference type="EMBL" id="QZAM01000154">
    <property type="protein sequence ID" value="THW39982.1"/>
    <property type="molecule type" value="Genomic_DNA"/>
</dbReference>
<dbReference type="Proteomes" id="UP000309076">
    <property type="component" value="Unassembled WGS sequence"/>
</dbReference>
<protein>
    <submittedName>
        <fullName evidence="2">Uncharacterized protein</fullName>
    </submittedName>
</protein>
<feature type="compositionally biased region" description="Polar residues" evidence="1">
    <location>
        <begin position="223"/>
        <end position="234"/>
    </location>
</feature>
<feature type="region of interest" description="Disordered" evidence="1">
    <location>
        <begin position="246"/>
        <end position="276"/>
    </location>
</feature>
<proteinExistence type="predicted"/>
<feature type="compositionally biased region" description="Polar residues" evidence="1">
    <location>
        <begin position="329"/>
        <end position="345"/>
    </location>
</feature>
<reference evidence="2 3" key="1">
    <citation type="submission" date="2018-10" db="EMBL/GenBank/DDBJ databases">
        <title>Fifty Aureobasidium pullulans genomes reveal a recombining polyextremotolerant generalist.</title>
        <authorList>
            <person name="Gostincar C."/>
            <person name="Turk M."/>
            <person name="Zajc J."/>
            <person name="Gunde-Cimerman N."/>
        </authorList>
    </citation>
    <scope>NUCLEOTIDE SEQUENCE [LARGE SCALE GENOMIC DNA]</scope>
    <source>
        <strain evidence="2 3">EXF-10796</strain>
    </source>
</reference>
<name>A0AB74ISE9_AURPU</name>
<feature type="region of interest" description="Disordered" evidence="1">
    <location>
        <begin position="303"/>
        <end position="358"/>
    </location>
</feature>
<evidence type="ECO:0000313" key="2">
    <source>
        <dbReference type="EMBL" id="THW39982.1"/>
    </source>
</evidence>
<comment type="caution">
    <text evidence="2">The sequence shown here is derived from an EMBL/GenBank/DDBJ whole genome shotgun (WGS) entry which is preliminary data.</text>
</comment>
<feature type="compositionally biased region" description="Acidic residues" evidence="1">
    <location>
        <begin position="106"/>
        <end position="124"/>
    </location>
</feature>
<accession>A0AB74ISE9</accession>
<organism evidence="2 3">
    <name type="scientific">Aureobasidium pullulans</name>
    <name type="common">Black yeast</name>
    <name type="synonym">Pullularia pullulans</name>
    <dbReference type="NCBI Taxonomy" id="5580"/>
    <lineage>
        <taxon>Eukaryota</taxon>
        <taxon>Fungi</taxon>
        <taxon>Dikarya</taxon>
        <taxon>Ascomycota</taxon>
        <taxon>Pezizomycotina</taxon>
        <taxon>Dothideomycetes</taxon>
        <taxon>Dothideomycetidae</taxon>
        <taxon>Dothideales</taxon>
        <taxon>Saccotheciaceae</taxon>
        <taxon>Aureobasidium</taxon>
    </lineage>
</organism>